<dbReference type="Proteomes" id="UP001207468">
    <property type="component" value="Unassembled WGS sequence"/>
</dbReference>
<proteinExistence type="predicted"/>
<reference evidence="1" key="1">
    <citation type="submission" date="2021-03" db="EMBL/GenBank/DDBJ databases">
        <title>Evolutionary priming and transition to the ectomycorrhizal habit in an iconic lineage of mushroom-forming fungi: is preadaptation a requirement?</title>
        <authorList>
            <consortium name="DOE Joint Genome Institute"/>
            <person name="Looney B.P."/>
            <person name="Miyauchi S."/>
            <person name="Morin E."/>
            <person name="Drula E."/>
            <person name="Courty P.E."/>
            <person name="Chicoki N."/>
            <person name="Fauchery L."/>
            <person name="Kohler A."/>
            <person name="Kuo A."/>
            <person name="LaButti K."/>
            <person name="Pangilinan J."/>
            <person name="Lipzen A."/>
            <person name="Riley R."/>
            <person name="Andreopoulos W."/>
            <person name="He G."/>
            <person name="Johnson J."/>
            <person name="Barry K.W."/>
            <person name="Grigoriev I.V."/>
            <person name="Nagy L."/>
            <person name="Hibbett D."/>
            <person name="Henrissat B."/>
            <person name="Matheny P.B."/>
            <person name="Labbe J."/>
            <person name="Martin A.F."/>
        </authorList>
    </citation>
    <scope>NUCLEOTIDE SEQUENCE</scope>
    <source>
        <strain evidence="1">BPL698</strain>
    </source>
</reference>
<protein>
    <submittedName>
        <fullName evidence="1">Uncharacterized protein</fullName>
    </submittedName>
</protein>
<comment type="caution">
    <text evidence="1">The sequence shown here is derived from an EMBL/GenBank/DDBJ whole genome shotgun (WGS) entry which is preliminary data.</text>
</comment>
<dbReference type="EMBL" id="JAGFNK010000039">
    <property type="protein sequence ID" value="KAI9510598.1"/>
    <property type="molecule type" value="Genomic_DNA"/>
</dbReference>
<keyword evidence="2" id="KW-1185">Reference proteome</keyword>
<evidence type="ECO:0000313" key="2">
    <source>
        <dbReference type="Proteomes" id="UP001207468"/>
    </source>
</evidence>
<gene>
    <name evidence="1" type="ORF">F5148DRAFT_1178424</name>
</gene>
<accession>A0ACC0UG39</accession>
<evidence type="ECO:0000313" key="1">
    <source>
        <dbReference type="EMBL" id="KAI9510598.1"/>
    </source>
</evidence>
<name>A0ACC0UG39_9AGAM</name>
<sequence length="235" mass="25925">MLPLRLMLLQNCLILLRRGPSRLATSKKGDLDGSSIVSYHTSLHRRTLFGPMPGYPGGHRSPVEVFIRRREALTSPVTTLFRCCRGQMWRDTTQIHTWVSDTTSGSFPPARHIYDSTKKKQAAHAVPDSLAHSQDLGLGFHVLSTRTRVGCVDARLPTPNPNATPRHATPHHATYAASIRWNAGYSQSASLAPGRSFFEVEGARWARDCSSVPFLSFNSIPPLCLSRPAQHSSSS</sequence>
<organism evidence="1 2">
    <name type="scientific">Russula earlei</name>
    <dbReference type="NCBI Taxonomy" id="71964"/>
    <lineage>
        <taxon>Eukaryota</taxon>
        <taxon>Fungi</taxon>
        <taxon>Dikarya</taxon>
        <taxon>Basidiomycota</taxon>
        <taxon>Agaricomycotina</taxon>
        <taxon>Agaricomycetes</taxon>
        <taxon>Russulales</taxon>
        <taxon>Russulaceae</taxon>
        <taxon>Russula</taxon>
    </lineage>
</organism>